<dbReference type="InterPro" id="IPR023753">
    <property type="entry name" value="FAD/NAD-binding_dom"/>
</dbReference>
<organism evidence="4 5">
    <name type="scientific">Halobium palmae</name>
    <dbReference type="NCBI Taxonomy" id="1776492"/>
    <lineage>
        <taxon>Archaea</taxon>
        <taxon>Methanobacteriati</taxon>
        <taxon>Methanobacteriota</taxon>
        <taxon>Stenosarchaea group</taxon>
        <taxon>Halobacteria</taxon>
        <taxon>Halobacteriales</taxon>
        <taxon>Haloferacaceae</taxon>
        <taxon>Halobium</taxon>
    </lineage>
</organism>
<evidence type="ECO:0000259" key="3">
    <source>
        <dbReference type="Pfam" id="PF07992"/>
    </source>
</evidence>
<feature type="non-terminal residue" evidence="4">
    <location>
        <position position="293"/>
    </location>
</feature>
<evidence type="ECO:0000313" key="4">
    <source>
        <dbReference type="EMBL" id="MFC6724425.1"/>
    </source>
</evidence>
<dbReference type="GO" id="GO:0016491">
    <property type="term" value="F:oxidoreductase activity"/>
    <property type="evidence" value="ECO:0007669"/>
    <property type="project" value="UniProtKB-KW"/>
</dbReference>
<evidence type="ECO:0000256" key="2">
    <source>
        <dbReference type="ARBA" id="ARBA00023002"/>
    </source>
</evidence>
<dbReference type="AlphaFoldDB" id="A0ABD5RY97"/>
<keyword evidence="5" id="KW-1185">Reference proteome</keyword>
<evidence type="ECO:0000313" key="5">
    <source>
        <dbReference type="Proteomes" id="UP001596328"/>
    </source>
</evidence>
<gene>
    <name evidence="4" type="ORF">ACFQE1_08570</name>
</gene>
<dbReference type="InterPro" id="IPR050097">
    <property type="entry name" value="Ferredoxin-NADP_redctase_2"/>
</dbReference>
<reference evidence="4 5" key="1">
    <citation type="journal article" date="2019" name="Int. J. Syst. Evol. Microbiol.">
        <title>The Global Catalogue of Microorganisms (GCM) 10K type strain sequencing project: providing services to taxonomists for standard genome sequencing and annotation.</title>
        <authorList>
            <consortium name="The Broad Institute Genomics Platform"/>
            <consortium name="The Broad Institute Genome Sequencing Center for Infectious Disease"/>
            <person name="Wu L."/>
            <person name="Ma J."/>
        </authorList>
    </citation>
    <scope>NUCLEOTIDE SEQUENCE [LARGE SCALE GENOMIC DNA]</scope>
    <source>
        <strain evidence="4 5">NBRC 111368</strain>
    </source>
</reference>
<name>A0ABD5RY97_9EURY</name>
<keyword evidence="2" id="KW-0560">Oxidoreductase</keyword>
<sequence length="293" mass="31059">MAYDVTIIGTGPAGLTAGQYAYRRGLDTLILEKESVGGELVNRHHIETYPGFPDGISGPDLRSKLVTELEKYDAEVRLTEVEGITPGDPHTVRTDGEAYETETVIVATGGEHSDLDVEGEEEYDGHGVFYCAQCDGPLYRDEHIAVVGGSDHALGDALFLTEFASSVTIVSREEQLSAGEHLRERVESEPKIEVVLGTEVTGVRGESGLVDGLTLVDGETGEERLHEVGGLYVCVGLDPNTAFLEDVVPLTEEGSVVVGSDLMTGVDGIYAVGDVRQHSGREVAASVGDGAVA</sequence>
<accession>A0ABD5RY97</accession>
<dbReference type="Gene3D" id="3.50.50.60">
    <property type="entry name" value="FAD/NAD(P)-binding domain"/>
    <property type="match status" value="2"/>
</dbReference>
<feature type="domain" description="FAD/NAD(P)-binding" evidence="3">
    <location>
        <begin position="3"/>
        <end position="289"/>
    </location>
</feature>
<evidence type="ECO:0000256" key="1">
    <source>
        <dbReference type="ARBA" id="ARBA00022630"/>
    </source>
</evidence>
<dbReference type="EMBL" id="JBHSWU010000179">
    <property type="protein sequence ID" value="MFC6724425.1"/>
    <property type="molecule type" value="Genomic_DNA"/>
</dbReference>
<dbReference type="Proteomes" id="UP001596328">
    <property type="component" value="Unassembled WGS sequence"/>
</dbReference>
<proteinExistence type="predicted"/>
<keyword evidence="1" id="KW-0285">Flavoprotein</keyword>
<dbReference type="Pfam" id="PF07992">
    <property type="entry name" value="Pyr_redox_2"/>
    <property type="match status" value="1"/>
</dbReference>
<dbReference type="InterPro" id="IPR036188">
    <property type="entry name" value="FAD/NAD-bd_sf"/>
</dbReference>
<dbReference type="PRINTS" id="PR00469">
    <property type="entry name" value="PNDRDTASEII"/>
</dbReference>
<dbReference type="PRINTS" id="PR00368">
    <property type="entry name" value="FADPNR"/>
</dbReference>
<protein>
    <submittedName>
        <fullName evidence="4">NAD(P)/FAD-dependent oxidoreductase</fullName>
    </submittedName>
</protein>
<dbReference type="SUPFAM" id="SSF51905">
    <property type="entry name" value="FAD/NAD(P)-binding domain"/>
    <property type="match status" value="1"/>
</dbReference>
<comment type="caution">
    <text evidence="4">The sequence shown here is derived from an EMBL/GenBank/DDBJ whole genome shotgun (WGS) entry which is preliminary data.</text>
</comment>
<dbReference type="PANTHER" id="PTHR48105">
    <property type="entry name" value="THIOREDOXIN REDUCTASE 1-RELATED-RELATED"/>
    <property type="match status" value="1"/>
</dbReference>